<sequence>MKRILLLIALSVSTAMAWAQVTNLAPGEYKNVVVPNYNYNGDYTRNLILLHEMYNDQLLGVNYTIGTLTALRGYEAAWNRYNVATINTAASYASTSGSISSVYNSEGAWKLKTCFFNSKKYLAVEVPYHPSVHNHGYKFTGWTTSTGENLLAVSYEVNGQPTNQNVLTNIQDFVPTNNETLAVNEFHILGNVGIGTTTPKEKLSVNGKVRAHEVKVEIGNWPDYVFKPEYKLQSLAAIEKEIKAKGHLPGMPSADEIESNGLALGEVVKLQQEKIEELTLHLIEKEKEIERLKQMEQRINKLESALTGEYPSTIEKAPTKKQKK</sequence>
<organism evidence="3 4">
    <name type="scientific">Pedobacter rhizosphaerae</name>
    <dbReference type="NCBI Taxonomy" id="390241"/>
    <lineage>
        <taxon>Bacteria</taxon>
        <taxon>Pseudomonadati</taxon>
        <taxon>Bacteroidota</taxon>
        <taxon>Sphingobacteriia</taxon>
        <taxon>Sphingobacteriales</taxon>
        <taxon>Sphingobacteriaceae</taxon>
        <taxon>Pedobacter</taxon>
    </lineage>
</organism>
<feature type="chain" id="PRO_5011652007" evidence="2">
    <location>
        <begin position="20"/>
        <end position="324"/>
    </location>
</feature>
<keyword evidence="1" id="KW-0175">Coiled coil</keyword>
<feature type="signal peptide" evidence="2">
    <location>
        <begin position="1"/>
        <end position="19"/>
    </location>
</feature>
<evidence type="ECO:0000313" key="3">
    <source>
        <dbReference type="EMBL" id="SES20167.1"/>
    </source>
</evidence>
<proteinExistence type="predicted"/>
<keyword evidence="2" id="KW-0732">Signal</keyword>
<dbReference type="OrthoDB" id="9808753at2"/>
<accession>A0A1H9VG05</accession>
<gene>
    <name evidence="3" type="ORF">SAMN04488023_14213</name>
</gene>
<reference evidence="3 4" key="1">
    <citation type="submission" date="2016-10" db="EMBL/GenBank/DDBJ databases">
        <authorList>
            <person name="de Groot N.N."/>
        </authorList>
    </citation>
    <scope>NUCLEOTIDE SEQUENCE [LARGE SCALE GENOMIC DNA]</scope>
    <source>
        <strain evidence="3 4">DSM 18610</strain>
    </source>
</reference>
<protein>
    <submittedName>
        <fullName evidence="3">Uncharacterized protein</fullName>
    </submittedName>
</protein>
<dbReference type="STRING" id="390241.SAMN04488023_14213"/>
<feature type="coiled-coil region" evidence="1">
    <location>
        <begin position="268"/>
        <end position="305"/>
    </location>
</feature>
<dbReference type="AlphaFoldDB" id="A0A1H9VG05"/>
<keyword evidence="4" id="KW-1185">Reference proteome</keyword>
<evidence type="ECO:0000256" key="1">
    <source>
        <dbReference type="SAM" id="Coils"/>
    </source>
</evidence>
<name>A0A1H9VG05_9SPHI</name>
<evidence type="ECO:0000313" key="4">
    <source>
        <dbReference type="Proteomes" id="UP000199572"/>
    </source>
</evidence>
<dbReference type="Proteomes" id="UP000199572">
    <property type="component" value="Unassembled WGS sequence"/>
</dbReference>
<evidence type="ECO:0000256" key="2">
    <source>
        <dbReference type="SAM" id="SignalP"/>
    </source>
</evidence>
<dbReference type="EMBL" id="FOGG01000042">
    <property type="protein sequence ID" value="SES20167.1"/>
    <property type="molecule type" value="Genomic_DNA"/>
</dbReference>
<dbReference type="RefSeq" id="WP_090888658.1">
    <property type="nucleotide sequence ID" value="NZ_FOGG01000042.1"/>
</dbReference>